<proteinExistence type="predicted"/>
<evidence type="ECO:0000256" key="1">
    <source>
        <dbReference type="SAM" id="MobiDB-lite"/>
    </source>
</evidence>
<dbReference type="SUPFAM" id="SSF49452">
    <property type="entry name" value="Starch-binding domain-like"/>
    <property type="match status" value="2"/>
</dbReference>
<dbReference type="Gene3D" id="2.60.40.1120">
    <property type="entry name" value="Carboxypeptidase-like, regulatory domain"/>
    <property type="match status" value="1"/>
</dbReference>
<dbReference type="InterPro" id="IPR013784">
    <property type="entry name" value="Carb-bd-like_fold"/>
</dbReference>
<sequence precursor="true">MKSAVLLLLAGACLCAQQQGSVEGIATDAVTHEPLSNVHVRLIAASFAGINGAYGAMSDRTGHFSIASIRPGTYILLPERPGYLLVQTKGEAGIPSITIKPGEQVAGYQLEMTPRAVLAGRVVDEAGDPVQGVKVQAQPAAPEGSPVVLNPAPNPSSDDRGEFRLIMPAGKYYLLATTNSQGGNERPEARTDGTSEVLYAATFYPSAVRKDRAGMVEAVAGKDVAGLEIRLARRQQGLSISGVITGIPEGQTRPWVVMQFGEKPPLPTNSRSTAAAADGKFKFESLQPGFYRIWAQYNEGKTNLVTRAMEWTLENTEISNVELALVPGFQVSGKVRVEGDTPGLGAGKHTVRLEPMLGFAIGSLQRGGGELDAEGMFRITNVGPSRYKLRVEPLAEGLYIKTVEIDGAASPADVIDLSNASKGVNASVLLGRNGVVVSGRVLDSNGERMPANLVMIYLIKEFTEILSGANSNGTAQAEPDGTYKLRAFAPGKYKLFAIDALRISGGPAVIDMLQDMFNRAEEVEFKEGEKVTRDLRVMATKEDPNAKKK</sequence>
<dbReference type="OrthoDB" id="121990at2"/>
<evidence type="ECO:0008006" key="4">
    <source>
        <dbReference type="Google" id="ProtNLM"/>
    </source>
</evidence>
<feature type="signal peptide" evidence="2">
    <location>
        <begin position="1"/>
        <end position="18"/>
    </location>
</feature>
<evidence type="ECO:0000256" key="2">
    <source>
        <dbReference type="SAM" id="SignalP"/>
    </source>
</evidence>
<dbReference type="AlphaFoldDB" id="Q028N6"/>
<dbReference type="KEGG" id="sus:Acid_1524"/>
<feature type="region of interest" description="Disordered" evidence="1">
    <location>
        <begin position="138"/>
        <end position="160"/>
    </location>
</feature>
<evidence type="ECO:0000313" key="3">
    <source>
        <dbReference type="EMBL" id="ABJ82516.1"/>
    </source>
</evidence>
<gene>
    <name evidence="3" type="ordered locus">Acid_1524</name>
</gene>
<protein>
    <recommendedName>
        <fullName evidence="4">Cna B domain protein</fullName>
    </recommendedName>
</protein>
<accession>Q028N6</accession>
<dbReference type="HOGENOM" id="CLU_036715_0_0_0"/>
<dbReference type="InParanoid" id="Q028N6"/>
<dbReference type="SUPFAM" id="SSF49464">
    <property type="entry name" value="Carboxypeptidase regulatory domain-like"/>
    <property type="match status" value="1"/>
</dbReference>
<dbReference type="eggNOG" id="COG4932">
    <property type="taxonomic scope" value="Bacteria"/>
</dbReference>
<organism evidence="3">
    <name type="scientific">Solibacter usitatus (strain Ellin6076)</name>
    <dbReference type="NCBI Taxonomy" id="234267"/>
    <lineage>
        <taxon>Bacteria</taxon>
        <taxon>Pseudomonadati</taxon>
        <taxon>Acidobacteriota</taxon>
        <taxon>Terriglobia</taxon>
        <taxon>Bryobacterales</taxon>
        <taxon>Solibacteraceae</taxon>
        <taxon>Candidatus Solibacter</taxon>
    </lineage>
</organism>
<feature type="chain" id="PRO_5004163226" description="Cna B domain protein" evidence="2">
    <location>
        <begin position="19"/>
        <end position="549"/>
    </location>
</feature>
<dbReference type="EMBL" id="CP000473">
    <property type="protein sequence ID" value="ABJ82516.1"/>
    <property type="molecule type" value="Genomic_DNA"/>
</dbReference>
<dbReference type="InterPro" id="IPR008969">
    <property type="entry name" value="CarboxyPept-like_regulatory"/>
</dbReference>
<name>Q028N6_SOLUE</name>
<reference evidence="3" key="1">
    <citation type="submission" date="2006-10" db="EMBL/GenBank/DDBJ databases">
        <title>Complete sequence of Solibacter usitatus Ellin6076.</title>
        <authorList>
            <consortium name="US DOE Joint Genome Institute"/>
            <person name="Copeland A."/>
            <person name="Lucas S."/>
            <person name="Lapidus A."/>
            <person name="Barry K."/>
            <person name="Detter J.C."/>
            <person name="Glavina del Rio T."/>
            <person name="Hammon N."/>
            <person name="Israni S."/>
            <person name="Dalin E."/>
            <person name="Tice H."/>
            <person name="Pitluck S."/>
            <person name="Thompson L.S."/>
            <person name="Brettin T."/>
            <person name="Bruce D."/>
            <person name="Han C."/>
            <person name="Tapia R."/>
            <person name="Gilna P."/>
            <person name="Schmutz J."/>
            <person name="Larimer F."/>
            <person name="Land M."/>
            <person name="Hauser L."/>
            <person name="Kyrpides N."/>
            <person name="Mikhailova N."/>
            <person name="Janssen P.H."/>
            <person name="Kuske C.R."/>
            <person name="Richardson P."/>
        </authorList>
    </citation>
    <scope>NUCLEOTIDE SEQUENCE</scope>
    <source>
        <strain evidence="3">Ellin6076</strain>
    </source>
</reference>
<dbReference type="GO" id="GO:0030246">
    <property type="term" value="F:carbohydrate binding"/>
    <property type="evidence" value="ECO:0007669"/>
    <property type="project" value="InterPro"/>
</dbReference>
<keyword evidence="2" id="KW-0732">Signal</keyword>